<accession>A0ABQ6YS05</accession>
<dbReference type="Proteomes" id="UP000798951">
    <property type="component" value="Unassembled WGS sequence"/>
</dbReference>
<dbReference type="InterPro" id="IPR004401">
    <property type="entry name" value="YbaB/EbfC"/>
</dbReference>
<name>A0ABQ6YS05_9NOCA</name>
<feature type="compositionally biased region" description="Low complexity" evidence="1">
    <location>
        <begin position="120"/>
        <end position="130"/>
    </location>
</feature>
<dbReference type="Pfam" id="PF02575">
    <property type="entry name" value="YbaB_DNA_bd"/>
    <property type="match status" value="1"/>
</dbReference>
<keyword evidence="3" id="KW-1185">Reference proteome</keyword>
<proteinExistence type="predicted"/>
<sequence length="168" mass="18026">MDNNEAETAALLDAFSQQISAIAEVAQKRALLTGTGFTGDKRVTVTVNADGAVIETKFSSDIDELTYDEIAKGVTTAAQRALEDVGRQSQELMQPVTDQRAAMPKLHELIDNLPDLDSQAPTLPAASLAPPNSPERTGTEDAAPTFDDAEDHARWTAERRTGVTDSGW</sequence>
<evidence type="ECO:0000313" key="3">
    <source>
        <dbReference type="Proteomes" id="UP000798951"/>
    </source>
</evidence>
<feature type="compositionally biased region" description="Basic and acidic residues" evidence="1">
    <location>
        <begin position="151"/>
        <end position="162"/>
    </location>
</feature>
<dbReference type="Gene3D" id="3.30.1310.10">
    <property type="entry name" value="Nucleoid-associated protein YbaB-like domain"/>
    <property type="match status" value="1"/>
</dbReference>
<evidence type="ECO:0000313" key="2">
    <source>
        <dbReference type="EMBL" id="KAF0848276.1"/>
    </source>
</evidence>
<comment type="caution">
    <text evidence="2">The sequence shown here is derived from an EMBL/GenBank/DDBJ whole genome shotgun (WGS) entry which is preliminary data.</text>
</comment>
<keyword evidence="2" id="KW-0238">DNA-binding</keyword>
<dbReference type="SUPFAM" id="SSF82607">
    <property type="entry name" value="YbaB-like"/>
    <property type="match status" value="1"/>
</dbReference>
<dbReference type="GO" id="GO:0003677">
    <property type="term" value="F:DNA binding"/>
    <property type="evidence" value="ECO:0007669"/>
    <property type="project" value="UniProtKB-KW"/>
</dbReference>
<feature type="region of interest" description="Disordered" evidence="1">
    <location>
        <begin position="114"/>
        <end position="168"/>
    </location>
</feature>
<gene>
    <name evidence="2" type="ORF">FNL39_102424</name>
</gene>
<dbReference type="InterPro" id="IPR036894">
    <property type="entry name" value="YbaB-like_sf"/>
</dbReference>
<reference evidence="2 3" key="1">
    <citation type="submission" date="2019-07" db="EMBL/GenBank/DDBJ databases">
        <title>Genomic Encyclopedia of Type Strains, Phase IV (KMG-IV): sequencing the most valuable type-strain genomes for metagenomic binning, comparative biology and taxonomic classification.</title>
        <authorList>
            <person name="Goeker M."/>
        </authorList>
    </citation>
    <scope>NUCLEOTIDE SEQUENCE [LARGE SCALE GENOMIC DNA]</scope>
    <source>
        <strain evidence="2 3">DSM 44831</strain>
    </source>
</reference>
<dbReference type="EMBL" id="VMSD01000002">
    <property type="protein sequence ID" value="KAF0848276.1"/>
    <property type="molecule type" value="Genomic_DNA"/>
</dbReference>
<dbReference type="RefSeq" id="WP_067982136.1">
    <property type="nucleotide sequence ID" value="NZ_VMSD01000002.1"/>
</dbReference>
<evidence type="ECO:0000256" key="1">
    <source>
        <dbReference type="SAM" id="MobiDB-lite"/>
    </source>
</evidence>
<organism evidence="2 3">
    <name type="scientific">Nocardia caishijiensis</name>
    <dbReference type="NCBI Taxonomy" id="184756"/>
    <lineage>
        <taxon>Bacteria</taxon>
        <taxon>Bacillati</taxon>
        <taxon>Actinomycetota</taxon>
        <taxon>Actinomycetes</taxon>
        <taxon>Mycobacteriales</taxon>
        <taxon>Nocardiaceae</taxon>
        <taxon>Nocardia</taxon>
    </lineage>
</organism>
<protein>
    <submittedName>
        <fullName evidence="2">YbaB/EbfC DNA-binding family protein</fullName>
    </submittedName>
</protein>